<evidence type="ECO:0000313" key="2">
    <source>
        <dbReference type="EMBL" id="GMF11352.1"/>
    </source>
</evidence>
<keyword evidence="3" id="KW-1185">Reference proteome</keyword>
<feature type="transmembrane region" description="Helical" evidence="1">
    <location>
        <begin position="12"/>
        <end position="34"/>
    </location>
</feature>
<feature type="transmembrane region" description="Helical" evidence="1">
    <location>
        <begin position="154"/>
        <end position="175"/>
    </location>
</feature>
<comment type="caution">
    <text evidence="2">The sequence shown here is derived from an EMBL/GenBank/DDBJ whole genome shotgun (WGS) entry which is preliminary data.</text>
</comment>
<dbReference type="OrthoDB" id="129710at2759"/>
<feature type="transmembrane region" description="Helical" evidence="1">
    <location>
        <begin position="54"/>
        <end position="75"/>
    </location>
</feature>
<sequence>MLQISDDVVMYFADILPHLFYSVGFILSATSSKFPDASDTHDPPELHNLLAPPIYVFCMWYPLMLSLSLSIPDVWWTDSLRTYDIEVMKTIAVILAFPVTTILESYMLFGCLRMYTSPVAVALMWIGVLYLVVKMNELRLQSPLDSREMIKFALGKLSIHITFAWLTGAVIFVAIDTVQYFHGGYFCFAVYGTLMAILLFLAGAAYIHSQDLAVPWIACWFLVGLEYRQSNLDGEEKKTLKNLQAIAFAAKPVFLVFLVYSICEGQSQLLAKVRLRVDNFAWICCLDAHYVAYSLCLAAVSAQKEVSSSARLTAQFN</sequence>
<feature type="transmembrane region" description="Helical" evidence="1">
    <location>
        <begin position="87"/>
        <end position="109"/>
    </location>
</feature>
<keyword evidence="1" id="KW-0472">Membrane</keyword>
<keyword evidence="1" id="KW-0812">Transmembrane</keyword>
<dbReference type="AlphaFoldDB" id="A0A9W6WNG8"/>
<name>A0A9W6WNG8_9STRA</name>
<protein>
    <submittedName>
        <fullName evidence="2">Unnamed protein product</fullName>
    </submittedName>
</protein>
<accession>A0A9W6WNG8</accession>
<keyword evidence="1" id="KW-1133">Transmembrane helix</keyword>
<reference evidence="2" key="1">
    <citation type="submission" date="2023-04" db="EMBL/GenBank/DDBJ databases">
        <title>Phytophthora lilii NBRC 32176.</title>
        <authorList>
            <person name="Ichikawa N."/>
            <person name="Sato H."/>
            <person name="Tonouchi N."/>
        </authorList>
    </citation>
    <scope>NUCLEOTIDE SEQUENCE</scope>
    <source>
        <strain evidence="2">NBRC 32176</strain>
    </source>
</reference>
<feature type="transmembrane region" description="Helical" evidence="1">
    <location>
        <begin position="115"/>
        <end position="133"/>
    </location>
</feature>
<gene>
    <name evidence="2" type="ORF">Plil01_000206500</name>
</gene>
<feature type="transmembrane region" description="Helical" evidence="1">
    <location>
        <begin position="181"/>
        <end position="207"/>
    </location>
</feature>
<evidence type="ECO:0000256" key="1">
    <source>
        <dbReference type="SAM" id="Phobius"/>
    </source>
</evidence>
<proteinExistence type="predicted"/>
<evidence type="ECO:0000313" key="3">
    <source>
        <dbReference type="Proteomes" id="UP001165083"/>
    </source>
</evidence>
<dbReference type="Proteomes" id="UP001165083">
    <property type="component" value="Unassembled WGS sequence"/>
</dbReference>
<dbReference type="EMBL" id="BSXW01000073">
    <property type="protein sequence ID" value="GMF11352.1"/>
    <property type="molecule type" value="Genomic_DNA"/>
</dbReference>
<organism evidence="2 3">
    <name type="scientific">Phytophthora lilii</name>
    <dbReference type="NCBI Taxonomy" id="2077276"/>
    <lineage>
        <taxon>Eukaryota</taxon>
        <taxon>Sar</taxon>
        <taxon>Stramenopiles</taxon>
        <taxon>Oomycota</taxon>
        <taxon>Peronosporomycetes</taxon>
        <taxon>Peronosporales</taxon>
        <taxon>Peronosporaceae</taxon>
        <taxon>Phytophthora</taxon>
    </lineage>
</organism>